<evidence type="ECO:0000313" key="1">
    <source>
        <dbReference type="EMBL" id="CAB3742558.1"/>
    </source>
</evidence>
<gene>
    <name evidence="1" type="ORF">LMG3458_05967</name>
</gene>
<reference evidence="1 2" key="1">
    <citation type="submission" date="2020-04" db="EMBL/GenBank/DDBJ databases">
        <authorList>
            <person name="De Canck E."/>
        </authorList>
    </citation>
    <scope>NUCLEOTIDE SEQUENCE [LARGE SCALE GENOMIC DNA]</scope>
    <source>
        <strain evidence="1 2">LMG 3458</strain>
    </source>
</reference>
<dbReference type="AlphaFoldDB" id="A0A6S7APR7"/>
<evidence type="ECO:0008006" key="3">
    <source>
        <dbReference type="Google" id="ProtNLM"/>
    </source>
</evidence>
<protein>
    <recommendedName>
        <fullName evidence="3">Glutamine cyclotransferase</fullName>
    </recommendedName>
</protein>
<sequence length="213" mass="22469">MKSKPADIIREYGPFPGVSQVHGVSYDGKRVWIAVGEKLHALDPATGAVVQSIDVAAQAGTAFDGQHLYQIAGDVIQKIDPASGRILGTIPAPHGEGNSGMAWAEGMLWVGRYKDRTILQVDPATGAILRTIASDRYVTGVTWVDGGLWHGTWEDDASELRHVDPQSGEVLESLALPAGVVVSGLESDGNGVFYCGGATSGKLRAVRKPRALA</sequence>
<proteinExistence type="predicted"/>
<dbReference type="Gene3D" id="2.130.10.10">
    <property type="entry name" value="YVTN repeat-like/Quinoprotein amine dehydrogenase"/>
    <property type="match status" value="1"/>
</dbReference>
<accession>A0A6S7APR7</accession>
<dbReference type="SUPFAM" id="SSF50969">
    <property type="entry name" value="YVTN repeat-like/Quinoprotein amine dehydrogenase"/>
    <property type="match status" value="1"/>
</dbReference>
<dbReference type="InterPro" id="IPR011044">
    <property type="entry name" value="Quino_amine_DH_bsu"/>
</dbReference>
<dbReference type="Proteomes" id="UP000494111">
    <property type="component" value="Unassembled WGS sequence"/>
</dbReference>
<organism evidence="1 2">
    <name type="scientific">Achromobacter deleyi</name>
    <dbReference type="NCBI Taxonomy" id="1353891"/>
    <lineage>
        <taxon>Bacteria</taxon>
        <taxon>Pseudomonadati</taxon>
        <taxon>Pseudomonadota</taxon>
        <taxon>Betaproteobacteria</taxon>
        <taxon>Burkholderiales</taxon>
        <taxon>Alcaligenaceae</taxon>
        <taxon>Achromobacter</taxon>
    </lineage>
</organism>
<dbReference type="InterPro" id="IPR015943">
    <property type="entry name" value="WD40/YVTN_repeat-like_dom_sf"/>
</dbReference>
<evidence type="ECO:0000313" key="2">
    <source>
        <dbReference type="Proteomes" id="UP000494111"/>
    </source>
</evidence>
<name>A0A6S7APR7_9BURK</name>
<dbReference type="RefSeq" id="WP_175196340.1">
    <property type="nucleotide sequence ID" value="NZ_CADIJO010000041.1"/>
</dbReference>
<dbReference type="EMBL" id="CADIJO010000041">
    <property type="protein sequence ID" value="CAB3742558.1"/>
    <property type="molecule type" value="Genomic_DNA"/>
</dbReference>